<reference evidence="3 4" key="1">
    <citation type="journal article" date="2013" name="PLoS Genet.">
        <title>The genome and development-dependent transcriptomes of Pyronema confluens: a window into fungal evolution.</title>
        <authorList>
            <person name="Traeger S."/>
            <person name="Altegoer F."/>
            <person name="Freitag M."/>
            <person name="Gabaldon T."/>
            <person name="Kempken F."/>
            <person name="Kumar A."/>
            <person name="Marcet-Houben M."/>
            <person name="Poggeler S."/>
            <person name="Stajich J.E."/>
            <person name="Nowrousian M."/>
        </authorList>
    </citation>
    <scope>NUCLEOTIDE SEQUENCE [LARGE SCALE GENOMIC DNA]</scope>
    <source>
        <strain evidence="4">CBS 100304</strain>
        <tissue evidence="3">Vegetative mycelium</tissue>
    </source>
</reference>
<keyword evidence="2" id="KW-0472">Membrane</keyword>
<dbReference type="STRING" id="1076935.U4L430"/>
<dbReference type="PANTHER" id="PTHR28003">
    <property type="entry name" value="NUCLEOPORIN POM34"/>
    <property type="match status" value="1"/>
</dbReference>
<evidence type="ECO:0000313" key="3">
    <source>
        <dbReference type="EMBL" id="CCX10489.1"/>
    </source>
</evidence>
<dbReference type="eggNOG" id="ENOG502S8U7">
    <property type="taxonomic scope" value="Eukaryota"/>
</dbReference>
<feature type="compositionally biased region" description="Polar residues" evidence="1">
    <location>
        <begin position="8"/>
        <end position="25"/>
    </location>
</feature>
<dbReference type="GO" id="GO:0005640">
    <property type="term" value="C:nuclear outer membrane"/>
    <property type="evidence" value="ECO:0007669"/>
    <property type="project" value="TreeGrafter"/>
</dbReference>
<keyword evidence="2" id="KW-0812">Transmembrane</keyword>
<feature type="region of interest" description="Disordered" evidence="1">
    <location>
        <begin position="1"/>
        <end position="27"/>
    </location>
</feature>
<feature type="transmembrane region" description="Helical" evidence="2">
    <location>
        <begin position="48"/>
        <end position="68"/>
    </location>
</feature>
<proteinExistence type="predicted"/>
<dbReference type="OMA" id="QYATTFD"/>
<evidence type="ECO:0000256" key="2">
    <source>
        <dbReference type="SAM" id="Phobius"/>
    </source>
</evidence>
<dbReference type="EMBL" id="HF935545">
    <property type="protein sequence ID" value="CCX10489.1"/>
    <property type="molecule type" value="Genomic_DNA"/>
</dbReference>
<dbReference type="GO" id="GO:0070762">
    <property type="term" value="C:nuclear pore transmembrane ring"/>
    <property type="evidence" value="ECO:0007669"/>
    <property type="project" value="TreeGrafter"/>
</dbReference>
<feature type="compositionally biased region" description="Low complexity" evidence="1">
    <location>
        <begin position="158"/>
        <end position="179"/>
    </location>
</feature>
<evidence type="ECO:0000313" key="4">
    <source>
        <dbReference type="Proteomes" id="UP000018144"/>
    </source>
</evidence>
<gene>
    <name evidence="3" type="ORF">PCON_10083</name>
</gene>
<feature type="transmembrane region" description="Helical" evidence="2">
    <location>
        <begin position="88"/>
        <end position="105"/>
    </location>
</feature>
<dbReference type="Proteomes" id="UP000018144">
    <property type="component" value="Unassembled WGS sequence"/>
</dbReference>
<name>U4L430_PYROM</name>
<keyword evidence="2" id="KW-1133">Transmembrane helix</keyword>
<dbReference type="PANTHER" id="PTHR28003:SF1">
    <property type="entry name" value="NUCLEOPORIN POM34"/>
    <property type="match status" value="1"/>
</dbReference>
<dbReference type="InterPro" id="IPR012578">
    <property type="entry name" value="Nucl_pore_cmplx"/>
</dbReference>
<keyword evidence="4" id="KW-1185">Reference proteome</keyword>
<protein>
    <submittedName>
        <fullName evidence="3">Uncharacterized protein</fullName>
    </submittedName>
</protein>
<dbReference type="GO" id="GO:0006606">
    <property type="term" value="P:protein import into nucleus"/>
    <property type="evidence" value="ECO:0007669"/>
    <property type="project" value="TreeGrafter"/>
</dbReference>
<accession>U4L430</accession>
<sequence>MSAPPATPRSQMFTSVPTTPATPTGTWRHPAMEALSQRRSRETFTDASLAKVTWNGFALVMSFILVAFGGTTGLHDKLARNAPSLLNYGMYLVWFIRLLFLYNICDMLNKLYNTSTKDYSDIPMTPDQRRLLGLSPGNVRAPAPAQSFENTPPRYTKSSSTARSSSAAPPVASSPVARRGSAASTASVAEAQSPMQTPIKGLSGGKLGWGSLRTPAAVGASSVTPDNRWAYEKSILSPKGMFV</sequence>
<dbReference type="AlphaFoldDB" id="U4L430"/>
<dbReference type="Pfam" id="PF08058">
    <property type="entry name" value="NPCC"/>
    <property type="match status" value="1"/>
</dbReference>
<organism evidence="3 4">
    <name type="scientific">Pyronema omphalodes (strain CBS 100304)</name>
    <name type="common">Pyronema confluens</name>
    <dbReference type="NCBI Taxonomy" id="1076935"/>
    <lineage>
        <taxon>Eukaryota</taxon>
        <taxon>Fungi</taxon>
        <taxon>Dikarya</taxon>
        <taxon>Ascomycota</taxon>
        <taxon>Pezizomycotina</taxon>
        <taxon>Pezizomycetes</taxon>
        <taxon>Pezizales</taxon>
        <taxon>Pyronemataceae</taxon>
        <taxon>Pyronema</taxon>
    </lineage>
</organism>
<dbReference type="GO" id="GO:0030474">
    <property type="term" value="P:spindle pole body duplication"/>
    <property type="evidence" value="ECO:0007669"/>
    <property type="project" value="TreeGrafter"/>
</dbReference>
<evidence type="ECO:0000256" key="1">
    <source>
        <dbReference type="SAM" id="MobiDB-lite"/>
    </source>
</evidence>
<feature type="region of interest" description="Disordered" evidence="1">
    <location>
        <begin position="141"/>
        <end position="202"/>
    </location>
</feature>
<dbReference type="OrthoDB" id="429932at2759"/>